<keyword evidence="4" id="KW-0472">Membrane</keyword>
<dbReference type="AlphaFoldDB" id="A0A9D5CSY3"/>
<dbReference type="GO" id="GO:0008320">
    <property type="term" value="F:protein transmembrane transporter activity"/>
    <property type="evidence" value="ECO:0007669"/>
    <property type="project" value="TreeGrafter"/>
</dbReference>
<reference evidence="5" key="2">
    <citation type="journal article" date="2022" name="Hortic Res">
        <title>The genome of Dioscorea zingiberensis sheds light on the biosynthesis, origin and evolution of the medicinally important diosgenin saponins.</title>
        <authorList>
            <person name="Li Y."/>
            <person name="Tan C."/>
            <person name="Li Z."/>
            <person name="Guo J."/>
            <person name="Li S."/>
            <person name="Chen X."/>
            <person name="Wang C."/>
            <person name="Dai X."/>
            <person name="Yang H."/>
            <person name="Song W."/>
            <person name="Hou L."/>
            <person name="Xu J."/>
            <person name="Tong Z."/>
            <person name="Xu A."/>
            <person name="Yuan X."/>
            <person name="Wang W."/>
            <person name="Yang Q."/>
            <person name="Chen L."/>
            <person name="Sun Z."/>
            <person name="Wang K."/>
            <person name="Pan B."/>
            <person name="Chen J."/>
            <person name="Bao Y."/>
            <person name="Liu F."/>
            <person name="Qi X."/>
            <person name="Gang D.R."/>
            <person name="Wen J."/>
            <person name="Li J."/>
        </authorList>
    </citation>
    <scope>NUCLEOTIDE SEQUENCE</scope>
    <source>
        <strain evidence="5">Dzin_1.0</strain>
    </source>
</reference>
<dbReference type="EMBL" id="JAGGNH010000003">
    <property type="protein sequence ID" value="KAJ0979236.1"/>
    <property type="molecule type" value="Genomic_DNA"/>
</dbReference>
<dbReference type="PANTHER" id="PTHR15371">
    <property type="entry name" value="TIM23"/>
    <property type="match status" value="1"/>
</dbReference>
<organism evidence="5 6">
    <name type="scientific">Dioscorea zingiberensis</name>
    <dbReference type="NCBI Taxonomy" id="325984"/>
    <lineage>
        <taxon>Eukaryota</taxon>
        <taxon>Viridiplantae</taxon>
        <taxon>Streptophyta</taxon>
        <taxon>Embryophyta</taxon>
        <taxon>Tracheophyta</taxon>
        <taxon>Spermatophyta</taxon>
        <taxon>Magnoliopsida</taxon>
        <taxon>Liliopsida</taxon>
        <taxon>Dioscoreales</taxon>
        <taxon>Dioscoreaceae</taxon>
        <taxon>Dioscorea</taxon>
    </lineage>
</organism>
<evidence type="ECO:0000256" key="2">
    <source>
        <dbReference type="ARBA" id="ARBA00022692"/>
    </source>
</evidence>
<evidence type="ECO:0000256" key="3">
    <source>
        <dbReference type="ARBA" id="ARBA00022989"/>
    </source>
</evidence>
<dbReference type="OrthoDB" id="159299at2759"/>
<evidence type="ECO:0000313" key="5">
    <source>
        <dbReference type="EMBL" id="KAJ0979236.1"/>
    </source>
</evidence>
<dbReference type="GO" id="GO:0030150">
    <property type="term" value="P:protein import into mitochondrial matrix"/>
    <property type="evidence" value="ECO:0007669"/>
    <property type="project" value="TreeGrafter"/>
</dbReference>
<keyword evidence="3" id="KW-1133">Transmembrane helix</keyword>
<protein>
    <submittedName>
        <fullName evidence="5">Uncharacterized protein</fullName>
    </submittedName>
</protein>
<evidence type="ECO:0000313" key="6">
    <source>
        <dbReference type="Proteomes" id="UP001085076"/>
    </source>
</evidence>
<evidence type="ECO:0000256" key="4">
    <source>
        <dbReference type="ARBA" id="ARBA00023136"/>
    </source>
</evidence>
<keyword evidence="6" id="KW-1185">Reference proteome</keyword>
<evidence type="ECO:0000256" key="1">
    <source>
        <dbReference type="ARBA" id="ARBA00004141"/>
    </source>
</evidence>
<dbReference type="GO" id="GO:0005744">
    <property type="term" value="C:TIM23 mitochondrial import inner membrane translocase complex"/>
    <property type="evidence" value="ECO:0007669"/>
    <property type="project" value="TreeGrafter"/>
</dbReference>
<proteinExistence type="predicted"/>
<sequence>MTTNSYPDPSSDNDDRRIHRIFNPYEHIEIAGIYPAHGLSYNLPVSPEILFEEEGLSDRRSWGYNLSFFSGSGYLAGSVFGGAKGTVAGIRAAEPGDSLKLRLNRVLNSSGQVGRRYGNSLGVLGLIFGGLESGVSYATGKDGVWTSVAAGLGTGAIYKAASGPRSAAIAGAIGGVAAALSVAGKHLAKRYVPI</sequence>
<dbReference type="Proteomes" id="UP001085076">
    <property type="component" value="Miscellaneous, Linkage group lg03"/>
</dbReference>
<dbReference type="Pfam" id="PF02466">
    <property type="entry name" value="Tim17"/>
    <property type="match status" value="1"/>
</dbReference>
<dbReference type="InterPro" id="IPR045238">
    <property type="entry name" value="Tim23-like"/>
</dbReference>
<name>A0A9D5CSY3_9LILI</name>
<comment type="caution">
    <text evidence="5">The sequence shown here is derived from an EMBL/GenBank/DDBJ whole genome shotgun (WGS) entry which is preliminary data.</text>
</comment>
<accession>A0A9D5CSY3</accession>
<reference evidence="5" key="1">
    <citation type="submission" date="2021-03" db="EMBL/GenBank/DDBJ databases">
        <authorList>
            <person name="Li Z."/>
            <person name="Yang C."/>
        </authorList>
    </citation>
    <scope>NUCLEOTIDE SEQUENCE</scope>
    <source>
        <strain evidence="5">Dzin_1.0</strain>
        <tissue evidence="5">Leaf</tissue>
    </source>
</reference>
<keyword evidence="2" id="KW-0812">Transmembrane</keyword>
<dbReference type="PANTHER" id="PTHR15371:SF24">
    <property type="entry name" value="MITOCHONDRIAL IMPORT INNER MEMBRANE TRANSLOCASE SUBUNIT TIM23-3"/>
    <property type="match status" value="1"/>
</dbReference>
<comment type="subcellular location">
    <subcellularLocation>
        <location evidence="1">Membrane</location>
        <topology evidence="1">Multi-pass membrane protein</topology>
    </subcellularLocation>
</comment>
<gene>
    <name evidence="5" type="ORF">J5N97_014710</name>
</gene>